<dbReference type="InterPro" id="IPR016186">
    <property type="entry name" value="C-type_lectin-like/link_sf"/>
</dbReference>
<feature type="region of interest" description="Disordered" evidence="3">
    <location>
        <begin position="1363"/>
        <end position="1673"/>
    </location>
</feature>
<evidence type="ECO:0000256" key="3">
    <source>
        <dbReference type="SAM" id="MobiDB-lite"/>
    </source>
</evidence>
<dbReference type="Gene3D" id="4.10.1080.10">
    <property type="entry name" value="TSP type-3 repeat"/>
    <property type="match status" value="3"/>
</dbReference>
<evidence type="ECO:0000259" key="5">
    <source>
        <dbReference type="PROSITE" id="PS50041"/>
    </source>
</evidence>
<dbReference type="Pfam" id="PF02412">
    <property type="entry name" value="TSP_3"/>
    <property type="match status" value="3"/>
</dbReference>
<feature type="domain" description="C-type lectin" evidence="5">
    <location>
        <begin position="141"/>
        <end position="284"/>
    </location>
</feature>
<dbReference type="InterPro" id="IPR011042">
    <property type="entry name" value="6-blade_b-propeller_TolB-like"/>
</dbReference>
<keyword evidence="2" id="KW-0106">Calcium</keyword>
<protein>
    <submittedName>
        <fullName evidence="6">Gliding motility-associated C-terminal domain-containing protein</fullName>
    </submittedName>
</protein>
<dbReference type="SMART" id="SM00034">
    <property type="entry name" value="CLECT"/>
    <property type="match status" value="1"/>
</dbReference>
<dbReference type="Proteomes" id="UP001595814">
    <property type="component" value="Unassembled WGS sequence"/>
</dbReference>
<name>A0ABV8JPT1_9FLAO</name>
<dbReference type="InterPro" id="IPR003367">
    <property type="entry name" value="Thrombospondin_3-like_rpt"/>
</dbReference>
<feature type="chain" id="PRO_5047224706" evidence="4">
    <location>
        <begin position="23"/>
        <end position="1764"/>
    </location>
</feature>
<dbReference type="EMBL" id="JBHSAW010000007">
    <property type="protein sequence ID" value="MFC4096435.1"/>
    <property type="molecule type" value="Genomic_DNA"/>
</dbReference>
<dbReference type="InterPro" id="IPR001304">
    <property type="entry name" value="C-type_lectin-like"/>
</dbReference>
<dbReference type="Pfam" id="PF13585">
    <property type="entry name" value="CHU_C"/>
    <property type="match status" value="1"/>
</dbReference>
<feature type="compositionally biased region" description="Polar residues" evidence="3">
    <location>
        <begin position="1363"/>
        <end position="1372"/>
    </location>
</feature>
<accession>A0ABV8JPT1</accession>
<feature type="compositionally biased region" description="Acidic residues" evidence="3">
    <location>
        <begin position="1544"/>
        <end position="1598"/>
    </location>
</feature>
<dbReference type="NCBIfam" id="TIGR04131">
    <property type="entry name" value="Bac_Flav_CTERM"/>
    <property type="match status" value="1"/>
</dbReference>
<dbReference type="SUPFAM" id="SSF101898">
    <property type="entry name" value="NHL repeat"/>
    <property type="match status" value="1"/>
</dbReference>
<feature type="signal peptide" evidence="4">
    <location>
        <begin position="1"/>
        <end position="22"/>
    </location>
</feature>
<dbReference type="InterPro" id="IPR026341">
    <property type="entry name" value="T9SS_type_B"/>
</dbReference>
<dbReference type="PROSITE" id="PS50041">
    <property type="entry name" value="C_TYPE_LECTIN_2"/>
    <property type="match status" value="1"/>
</dbReference>
<gene>
    <name evidence="6" type="ORF">ACFOUT_11165</name>
</gene>
<proteinExistence type="predicted"/>
<feature type="compositionally biased region" description="Polar residues" evidence="3">
    <location>
        <begin position="1628"/>
        <end position="1637"/>
    </location>
</feature>
<dbReference type="Gene3D" id="3.10.100.10">
    <property type="entry name" value="Mannose-Binding Protein A, subunit A"/>
    <property type="match status" value="1"/>
</dbReference>
<keyword evidence="1 4" id="KW-0732">Signal</keyword>
<organism evidence="6 7">
    <name type="scientific">Euzebyella saccharophila</name>
    <dbReference type="NCBI Taxonomy" id="679664"/>
    <lineage>
        <taxon>Bacteria</taxon>
        <taxon>Pseudomonadati</taxon>
        <taxon>Bacteroidota</taxon>
        <taxon>Flavobacteriia</taxon>
        <taxon>Flavobacteriales</taxon>
        <taxon>Flavobacteriaceae</taxon>
        <taxon>Euzebyella</taxon>
    </lineage>
</organism>
<sequence>MTKLTQLFRPIVLLLSLGTIYAQNDITVSGDNQPNAIEATTATIVAPNLNIEAGSNITDFTVSITNSFTPSDQLGYNGGLPAGISTAGWNSNTRSIVFKGTLSPSEWQAFLRNVTITSGPICSPESRKISFVAGETFYNPLNGHFYRVTPNPSSWTDAKTLASSTSYYGREGYLVTLTDAAENTFVTRLIGQDSWMGASDDHDQINQALGYNEFANTNASEGQFFWVTGPEKGTQLTTANAGTGGNEISGVYQNWRSGEPNDYNNGNPGESFGHVYSSAGDWNDFPNTSSIFGIMEFGDMPYDQTSATPFFTKNININGAPGGTITGGEVSVCYGSNSTTLTLIGLNGTVVRWESSDNNFIDTPMIINNTSTSLVVNNISRTTYYRAIVNTNAPTNCNNLTTSSTPINVSEAEAGNVFAQNTTICAGSNVELFVSGQQGEVQKWQRSSDNTNWTDIAHTQTTLDEVIAGTGTYFYRVVTEIDNCGFTDISPSKEITVVSGTAPEGGEVSSAVHGSTTNSGTLTLTGYTGTITKWQRSTDEGIIWSDISNTSNTYSYSNVANITMYRAVLTNGSCGIAYSDSGSVTIAPTNNPPTVTSTSITSATAESLYYYDIKASDADNDVITWMANNVPTWLTFTSGTLQTSFVGTGATPSNMGDGVNQSPDGTSASATVIRTGTAAYGDNKLFFTDTEEYGIRYVDESGNVQTWYQGDGTYTNLNPLGIAYDVVNNAVYVGDYAKSDIVKIDNMGTRTLLSDLPEPFILRLLVNSSGSKLYASARGGIYEIDLANNNPATNWTRVVGTGTMGYSDTGTASTSQVSQPHGMAFDNAGRLVFTDRFNDIIRRVNLSTDTIETIAGTQGAGSEAGDGGPAVNATFADPSGLAINEHDEIFISERLSKRIRKIDINGNINTFFTVSSGGFADDLVISDTGELYLLTTALIAQVATKAELSGTPTNADAGVHDVELTLSDGKVNVPYNFQITVQAINIAPTDIALNNNSINQSATGLDSTVGTLSTIDADSGDSHTYSLIAGTGDTDNASFNINGTTLRTNSTLAAGNYNIRINTNDGTDDFTKEFTVSVNDDIAPEGYTVSIDQDPVVSSNQSSISFTFASAEVGATYNYTFSSDGGGTDVTGSGTITTSTDKISNIDLGALGDGTISLSVTLTDANNNVGTAATDLAEKDTIAPVGYTVSIDQASINPSNETSVSFTLASAELGSTYNYTFSSDGGVSDITGAGTISSTEEQISGIDLSGLNDGTITLTVALTDDKGNAGIATTDTVHKDTTAPVGYTVAFDQASLDVSNESSASFTFTGAEIGANYQYSFSSEGGGTNVTGTGKITSSTDQISDIDLSDLGDGMITLTVSLTDNDGNTGINANHVVNKDTDADDDGVRDDLDNCPDSANTDQLDTDNDGEGNVCDMDDDNDGTPDSEDAFPLDDSEDTDTDGDGTGDNEDTDDDGDGTPDTEDDFPLDGNEDTDTDGDGTGDNTDTDDDGDGTPDTEDDFPLDGNEDTDTDGDGTGDNSDEDDDNDGYPDDVDDLPHNPNEYSDIDGDGIGDNEDTDDDNDGEEDVDTDGDGLGDNVDEDDDNDGVVDGSDDFPLDETEQKDTDSDGTGDNADTDDDGDGYTDQQENESGTDSTDPIDTPADNDNDGIPDNRDDDDDNDGVPDSEDYFPQDNEPVLVPAEAFTPNNDGLNDSWMVPGIENYPNNVVRIYNRYGHEVFAQNSYRNDWQGFFKNKNEKLPSGSYLYIIDLGNGEAPLRGWIFINY</sequence>
<feature type="compositionally biased region" description="Acidic residues" evidence="3">
    <location>
        <begin position="1642"/>
        <end position="1669"/>
    </location>
</feature>
<dbReference type="RefSeq" id="WP_192463629.1">
    <property type="nucleotide sequence ID" value="NZ_JACYFJ010000010.1"/>
</dbReference>
<evidence type="ECO:0000256" key="1">
    <source>
        <dbReference type="ARBA" id="ARBA00022729"/>
    </source>
</evidence>
<comment type="caution">
    <text evidence="6">The sequence shown here is derived from an EMBL/GenBank/DDBJ whole genome shotgun (WGS) entry which is preliminary data.</text>
</comment>
<dbReference type="Gene3D" id="2.120.10.30">
    <property type="entry name" value="TolB, C-terminal domain"/>
    <property type="match status" value="1"/>
</dbReference>
<dbReference type="SUPFAM" id="SSF56436">
    <property type="entry name" value="C-type lectin-like"/>
    <property type="match status" value="1"/>
</dbReference>
<evidence type="ECO:0000313" key="6">
    <source>
        <dbReference type="EMBL" id="MFC4096435.1"/>
    </source>
</evidence>
<dbReference type="SUPFAM" id="SSF103647">
    <property type="entry name" value="TSP type-3 repeat"/>
    <property type="match status" value="2"/>
</dbReference>
<dbReference type="InterPro" id="IPR028974">
    <property type="entry name" value="TSP_type-3_rpt"/>
</dbReference>
<keyword evidence="7" id="KW-1185">Reference proteome</keyword>
<dbReference type="InterPro" id="IPR013783">
    <property type="entry name" value="Ig-like_fold"/>
</dbReference>
<dbReference type="Gene3D" id="2.60.40.10">
    <property type="entry name" value="Immunoglobulins"/>
    <property type="match status" value="1"/>
</dbReference>
<dbReference type="PANTHER" id="PTHR10199">
    <property type="entry name" value="THROMBOSPONDIN"/>
    <property type="match status" value="1"/>
</dbReference>
<evidence type="ECO:0000256" key="4">
    <source>
        <dbReference type="SAM" id="SignalP"/>
    </source>
</evidence>
<evidence type="ECO:0000313" key="7">
    <source>
        <dbReference type="Proteomes" id="UP001595814"/>
    </source>
</evidence>
<feature type="compositionally biased region" description="Acidic residues" evidence="3">
    <location>
        <begin position="1404"/>
        <end position="1534"/>
    </location>
</feature>
<evidence type="ECO:0000256" key="2">
    <source>
        <dbReference type="ARBA" id="ARBA00022837"/>
    </source>
</evidence>
<reference evidence="7" key="1">
    <citation type="journal article" date="2019" name="Int. J. Syst. Evol. Microbiol.">
        <title>The Global Catalogue of Microorganisms (GCM) 10K type strain sequencing project: providing services to taxonomists for standard genome sequencing and annotation.</title>
        <authorList>
            <consortium name="The Broad Institute Genomics Platform"/>
            <consortium name="The Broad Institute Genome Sequencing Center for Infectious Disease"/>
            <person name="Wu L."/>
            <person name="Ma J."/>
        </authorList>
    </citation>
    <scope>NUCLEOTIDE SEQUENCE [LARGE SCALE GENOMIC DNA]</scope>
    <source>
        <strain evidence="7">CECT 7477</strain>
    </source>
</reference>
<dbReference type="PANTHER" id="PTHR10199:SF119">
    <property type="entry name" value="RE20510P"/>
    <property type="match status" value="1"/>
</dbReference>
<dbReference type="InterPro" id="IPR016187">
    <property type="entry name" value="CTDL_fold"/>
</dbReference>